<protein>
    <submittedName>
        <fullName evidence="3">Amino acid ABC transporter substrate-binding protein, PAAT family (TC 3.A.1.3.-)</fullName>
    </submittedName>
</protein>
<dbReference type="SMART" id="SM00062">
    <property type="entry name" value="PBPb"/>
    <property type="match status" value="1"/>
</dbReference>
<dbReference type="PANTHER" id="PTHR38834:SF3">
    <property type="entry name" value="SOLUTE-BINDING PROTEIN FAMILY 3_N-TERMINAL DOMAIN-CONTAINING PROTEIN"/>
    <property type="match status" value="1"/>
</dbReference>
<evidence type="ECO:0000313" key="4">
    <source>
        <dbReference type="Proteomes" id="UP000199470"/>
    </source>
</evidence>
<proteinExistence type="predicted"/>
<dbReference type="AlphaFoldDB" id="A0A1I4JNE0"/>
<dbReference type="InterPro" id="IPR001638">
    <property type="entry name" value="Solute-binding_3/MltF_N"/>
</dbReference>
<feature type="chain" id="PRO_5011796461" evidence="1">
    <location>
        <begin position="30"/>
        <end position="263"/>
    </location>
</feature>
<accession>A0A1I4JNE0</accession>
<dbReference type="STRING" id="758825.SAMN02982985_01109"/>
<name>A0A1I4JNE0_9BURK</name>
<dbReference type="PANTHER" id="PTHR38834">
    <property type="entry name" value="PERIPLASMIC SUBSTRATE BINDING PROTEIN FAMILY 3"/>
    <property type="match status" value="1"/>
</dbReference>
<reference evidence="3 4" key="1">
    <citation type="submission" date="2016-10" db="EMBL/GenBank/DDBJ databases">
        <authorList>
            <person name="de Groot N.N."/>
        </authorList>
    </citation>
    <scope>NUCLEOTIDE SEQUENCE [LARGE SCALE GENOMIC DNA]</scope>
    <source>
        <strain evidence="3 4">ATCC 43154</strain>
    </source>
</reference>
<dbReference type="Proteomes" id="UP000199470">
    <property type="component" value="Unassembled WGS sequence"/>
</dbReference>
<evidence type="ECO:0000313" key="3">
    <source>
        <dbReference type="EMBL" id="SFL67811.1"/>
    </source>
</evidence>
<evidence type="ECO:0000256" key="1">
    <source>
        <dbReference type="SAM" id="SignalP"/>
    </source>
</evidence>
<feature type="signal peptide" evidence="1">
    <location>
        <begin position="1"/>
        <end position="29"/>
    </location>
</feature>
<gene>
    <name evidence="3" type="ORF">SAMN02982985_01109</name>
</gene>
<keyword evidence="1" id="KW-0732">Signal</keyword>
<dbReference type="SUPFAM" id="SSF53850">
    <property type="entry name" value="Periplasmic binding protein-like II"/>
    <property type="match status" value="1"/>
</dbReference>
<dbReference type="RefSeq" id="WP_139236310.1">
    <property type="nucleotide sequence ID" value="NZ_FOTW01000006.1"/>
</dbReference>
<evidence type="ECO:0000259" key="2">
    <source>
        <dbReference type="SMART" id="SM00062"/>
    </source>
</evidence>
<dbReference type="Gene3D" id="3.40.190.10">
    <property type="entry name" value="Periplasmic binding protein-like II"/>
    <property type="match status" value="2"/>
</dbReference>
<sequence length="263" mass="28427">MPLSFLLSLGRRCLLCGAVLLGPAGAAPAAPLALRVAAQEGTEPKFIGAERGGAIAGLCIDIFRAIEKIDPGLAFVGDQRWMPLIRIYSELASGGQDAACAVQHTAERDAKFLFLDPPLFPIAYHLLARVDDDVVVNDWDDVRRLGGNGVVLANRGFATTTVLEQLGGLQIDASSTSPPMNLHKLIAGRGRLFLHRSPGLRAFLKRNGAAGKVKILPVVMETAPLYLAVGKHVDPGQVARLRHALQLLERRGELERLLRKWDQ</sequence>
<feature type="domain" description="Solute-binding protein family 3/N-terminal" evidence="2">
    <location>
        <begin position="33"/>
        <end position="262"/>
    </location>
</feature>
<dbReference type="EMBL" id="FOTW01000006">
    <property type="protein sequence ID" value="SFL67811.1"/>
    <property type="molecule type" value="Genomic_DNA"/>
</dbReference>
<organism evidence="3 4">
    <name type="scientific">Rugamonas rubra</name>
    <dbReference type="NCBI Taxonomy" id="758825"/>
    <lineage>
        <taxon>Bacteria</taxon>
        <taxon>Pseudomonadati</taxon>
        <taxon>Pseudomonadota</taxon>
        <taxon>Betaproteobacteria</taxon>
        <taxon>Burkholderiales</taxon>
        <taxon>Oxalobacteraceae</taxon>
        <taxon>Telluria group</taxon>
        <taxon>Rugamonas</taxon>
    </lineage>
</organism>
<dbReference type="Pfam" id="PF00497">
    <property type="entry name" value="SBP_bac_3"/>
    <property type="match status" value="1"/>
</dbReference>
<dbReference type="OrthoDB" id="8771874at2"/>
<keyword evidence="4" id="KW-1185">Reference proteome</keyword>